<feature type="transmembrane region" description="Helical" evidence="9">
    <location>
        <begin position="552"/>
        <end position="571"/>
    </location>
</feature>
<feature type="transmembrane region" description="Helical" evidence="9">
    <location>
        <begin position="166"/>
        <end position="189"/>
    </location>
</feature>
<accession>A0A1H2XV58</accession>
<sequence length="732" mass="75466">MNEPVFWIAPIAALLAMIYARKFFKEMLLQDQGTALMQEIGDHVRHGAMAYLRQQYKIMFLVFAVLTIVFGVLAYYFHVQNPWLPFTFVFGGFFSALAGYFGMQTATRASTRTAAAARTSLPDALKIAFRSGAVMGLVVVGLGLGNIVVWFILADLLIPHSAAGEGVRMVLVTTTILTFGVGASMQAMFARVGGGIFTKAADVGADLVGKVESGIPEDDPRNPAVIADNVGDNVGDVAGMGADLFESYCGAILAASALGAAAYVLDPTLQMKAVVAPIAIAGIGILLSIVGVYLVKTKEGATQKDLLGSLSRGINASALMIVVASAGLLLLLGIPNVWGIWGAVVTGLITGIIVGRSTEYSTSPSYGPTRLIAAQAEGGPATLIIAGVGVGMLSTAIPVLSVGAGTMLSFLFASGFDLNQMNLGLYGVAIAAVGMLSTLGITLASDAYGPIADNAGGNAEMSGLGAEVRARTDALDSLGNTTAATGKGFAIGSAALTALALIASYIEVIRIELVNIGQTVLTLGNGATVATAQATLTDFMTFFNVTLLNPTVLVGLLIGSMVAFVFSGLTVQAVGRAAIMMVEEVRRQFREDPGILQGTSQPDYERCVAISTVGAQREMVLPALLAVIAPVVVGLVLGVAGVIGLLMGGLASGFVLAVFLSNAGGAWDNAKKYIESGYHGGKNSRAHRASVIGDTVGDPFKDTSGPSLNILVKLMSIMAIVMAGVTVTYSLL</sequence>
<feature type="transmembrane region" description="Helical" evidence="9">
    <location>
        <begin position="6"/>
        <end position="24"/>
    </location>
</feature>
<comment type="subcellular location">
    <subcellularLocation>
        <location evidence="9">Cell membrane</location>
        <topology evidence="9">Multi-pass membrane protein</topology>
    </subcellularLocation>
    <subcellularLocation>
        <location evidence="1">Endomembrane system</location>
        <topology evidence="1">Multi-pass membrane protein</topology>
    </subcellularLocation>
</comment>
<feature type="transmembrane region" description="Helical" evidence="9">
    <location>
        <begin position="83"/>
        <end position="103"/>
    </location>
</feature>
<dbReference type="PIRSF" id="PIRSF001265">
    <property type="entry name" value="H+-PPase"/>
    <property type="match status" value="1"/>
</dbReference>
<dbReference type="EMBL" id="FNNZ01000011">
    <property type="protein sequence ID" value="SDW96344.1"/>
    <property type="molecule type" value="Genomic_DNA"/>
</dbReference>
<feature type="transmembrane region" description="Helical" evidence="9">
    <location>
        <begin position="316"/>
        <end position="334"/>
    </location>
</feature>
<proteinExistence type="inferred from homology"/>
<feature type="transmembrane region" description="Helical" evidence="9">
    <location>
        <begin position="513"/>
        <end position="532"/>
    </location>
</feature>
<protein>
    <recommendedName>
        <fullName evidence="9">Putative K(+)-stimulated pyrophosphate-energized sodium pump</fullName>
        <ecNumber evidence="9">7.2.3.1</ecNumber>
    </recommendedName>
    <alternativeName>
        <fullName evidence="9">Membrane-bound sodium-translocating pyrophosphatase</fullName>
    </alternativeName>
    <alternativeName>
        <fullName evidence="9">Pyrophosphate-energized inorganic pyrophosphatase</fullName>
        <shortName evidence="9">Na(+)-PPase</shortName>
    </alternativeName>
</protein>
<dbReference type="GO" id="GO:0030955">
    <property type="term" value="F:potassium ion binding"/>
    <property type="evidence" value="ECO:0007669"/>
    <property type="project" value="UniProtKB-UniRule"/>
</dbReference>
<reference evidence="11" key="1">
    <citation type="submission" date="2016-10" db="EMBL/GenBank/DDBJ databases">
        <authorList>
            <person name="Varghese N."/>
            <person name="Submissions S."/>
        </authorList>
    </citation>
    <scope>NUCLEOTIDE SEQUENCE [LARGE SCALE GENOMIC DNA]</scope>
    <source>
        <strain evidence="11">DSM 217</strain>
    </source>
</reference>
<feature type="transmembrane region" description="Helical" evidence="9">
    <location>
        <begin position="423"/>
        <end position="444"/>
    </location>
</feature>
<dbReference type="RefSeq" id="WP_093032646.1">
    <property type="nucleotide sequence ID" value="NZ_FNNZ01000011.1"/>
</dbReference>
<evidence type="ECO:0000256" key="3">
    <source>
        <dbReference type="ARBA" id="ARBA00022692"/>
    </source>
</evidence>
<evidence type="ECO:0000256" key="9">
    <source>
        <dbReference type="HAMAP-Rule" id="MF_01129"/>
    </source>
</evidence>
<comment type="activity regulation">
    <text evidence="9">Requires K(+) for maximal activity.</text>
</comment>
<dbReference type="GO" id="GO:0009678">
    <property type="term" value="F:diphosphate hydrolysis-driven proton transmembrane transporter activity"/>
    <property type="evidence" value="ECO:0007669"/>
    <property type="project" value="UniProtKB-UniRule"/>
</dbReference>
<evidence type="ECO:0000256" key="7">
    <source>
        <dbReference type="ARBA" id="ARBA00023065"/>
    </source>
</evidence>
<evidence type="ECO:0000256" key="8">
    <source>
        <dbReference type="ARBA" id="ARBA00023136"/>
    </source>
</evidence>
<evidence type="ECO:0000256" key="1">
    <source>
        <dbReference type="ARBA" id="ARBA00004127"/>
    </source>
</evidence>
<feature type="transmembrane region" description="Helical" evidence="9">
    <location>
        <begin position="488"/>
        <end position="506"/>
    </location>
</feature>
<feature type="site" description="Determinant of potassium dependence" evidence="9">
    <location>
        <position position="483"/>
    </location>
</feature>
<organism evidence="10 11">
    <name type="scientific">Thiocapsa roseopersicina</name>
    <dbReference type="NCBI Taxonomy" id="1058"/>
    <lineage>
        <taxon>Bacteria</taxon>
        <taxon>Pseudomonadati</taxon>
        <taxon>Pseudomonadota</taxon>
        <taxon>Gammaproteobacteria</taxon>
        <taxon>Chromatiales</taxon>
        <taxon>Chromatiaceae</taxon>
        <taxon>Thiocapsa</taxon>
    </lineage>
</organism>
<evidence type="ECO:0000313" key="11">
    <source>
        <dbReference type="Proteomes" id="UP000198816"/>
    </source>
</evidence>
<keyword evidence="9" id="KW-0915">Sodium</keyword>
<dbReference type="EC" id="7.2.3.1" evidence="9"/>
<dbReference type="Pfam" id="PF03030">
    <property type="entry name" value="H_PPase"/>
    <property type="match status" value="1"/>
</dbReference>
<dbReference type="Proteomes" id="UP000198816">
    <property type="component" value="Unassembled WGS sequence"/>
</dbReference>
<comment type="function">
    <text evidence="9">Sodium pump that utilizes the energy of pyrophosphate hydrolysis as the driving force for Na(+) movement across the membrane.</text>
</comment>
<feature type="transmembrane region" description="Helical" evidence="9">
    <location>
        <begin position="271"/>
        <end position="295"/>
    </location>
</feature>
<evidence type="ECO:0000256" key="2">
    <source>
        <dbReference type="ARBA" id="ARBA00022448"/>
    </source>
</evidence>
<keyword evidence="3 9" id="KW-0812">Transmembrane</keyword>
<evidence type="ECO:0000313" key="10">
    <source>
        <dbReference type="EMBL" id="SDW96344.1"/>
    </source>
</evidence>
<dbReference type="OrthoDB" id="9808652at2"/>
<dbReference type="PANTHER" id="PTHR31998">
    <property type="entry name" value="K(+)-INSENSITIVE PYROPHOSPHATE-ENERGIZED PROTON PUMP"/>
    <property type="match status" value="1"/>
</dbReference>
<evidence type="ECO:0000256" key="6">
    <source>
        <dbReference type="ARBA" id="ARBA00022989"/>
    </source>
</evidence>
<dbReference type="GO" id="GO:0012505">
    <property type="term" value="C:endomembrane system"/>
    <property type="evidence" value="ECO:0007669"/>
    <property type="project" value="UniProtKB-SubCell"/>
</dbReference>
<evidence type="ECO:0000256" key="4">
    <source>
        <dbReference type="ARBA" id="ARBA00022842"/>
    </source>
</evidence>
<comment type="caution">
    <text evidence="9">Lacks conserved residue(s) required for the propagation of feature annotation.</text>
</comment>
<feature type="transmembrane region" description="Helical" evidence="9">
    <location>
        <begin position="340"/>
        <end position="359"/>
    </location>
</feature>
<keyword evidence="7 9" id="KW-0406">Ion transport</keyword>
<name>A0A1H2XV58_THIRO</name>
<comment type="subunit">
    <text evidence="9">Homodimer.</text>
</comment>
<feature type="transmembrane region" description="Helical" evidence="9">
    <location>
        <begin position="58"/>
        <end position="77"/>
    </location>
</feature>
<gene>
    <name evidence="9" type="primary">hppA</name>
    <name evidence="10" type="ORF">SAMN05421783_111113</name>
</gene>
<evidence type="ECO:0000256" key="5">
    <source>
        <dbReference type="ARBA" id="ARBA00022967"/>
    </source>
</evidence>
<feature type="transmembrane region" description="Helical" evidence="9">
    <location>
        <begin position="649"/>
        <end position="667"/>
    </location>
</feature>
<feature type="transmembrane region" description="Helical" evidence="9">
    <location>
        <begin position="710"/>
        <end position="731"/>
    </location>
</feature>
<dbReference type="InterPro" id="IPR004131">
    <property type="entry name" value="PPase-energised_H-pump"/>
</dbReference>
<keyword evidence="11" id="KW-1185">Reference proteome</keyword>
<keyword evidence="9" id="KW-0739">Sodium transport</keyword>
<feature type="transmembrane region" description="Helical" evidence="9">
    <location>
        <begin position="620"/>
        <end position="643"/>
    </location>
</feature>
<keyword evidence="6 9" id="KW-1133">Transmembrane helix</keyword>
<dbReference type="NCBIfam" id="TIGR01104">
    <property type="entry name" value="V_PPase"/>
    <property type="match status" value="1"/>
</dbReference>
<feature type="transmembrane region" description="Helical" evidence="9">
    <location>
        <begin position="133"/>
        <end position="154"/>
    </location>
</feature>
<feature type="transmembrane region" description="Helical" evidence="9">
    <location>
        <begin position="396"/>
        <end position="416"/>
    </location>
</feature>
<keyword evidence="9" id="KW-0630">Potassium</keyword>
<dbReference type="GO" id="GO:0000287">
    <property type="term" value="F:magnesium ion binding"/>
    <property type="evidence" value="ECO:0007669"/>
    <property type="project" value="UniProtKB-UniRule"/>
</dbReference>
<dbReference type="GO" id="GO:0006814">
    <property type="term" value="P:sodium ion transport"/>
    <property type="evidence" value="ECO:0007669"/>
    <property type="project" value="UniProtKB-UniRule"/>
</dbReference>
<comment type="catalytic activity">
    <reaction evidence="9">
        <text>Na(+)(in) + diphosphate + H2O = Na(+)(out) + 2 phosphate + H(+)</text>
        <dbReference type="Rhea" id="RHEA:57884"/>
        <dbReference type="ChEBI" id="CHEBI:15377"/>
        <dbReference type="ChEBI" id="CHEBI:15378"/>
        <dbReference type="ChEBI" id="CHEBI:29101"/>
        <dbReference type="ChEBI" id="CHEBI:33019"/>
        <dbReference type="ChEBI" id="CHEBI:43474"/>
        <dbReference type="EC" id="7.2.3.1"/>
    </reaction>
</comment>
<dbReference type="AlphaFoldDB" id="A0A1H2XV58"/>
<keyword evidence="4 9" id="KW-0460">Magnesium</keyword>
<keyword evidence="9" id="KW-1003">Cell membrane</keyword>
<keyword evidence="2 9" id="KW-0813">Transport</keyword>
<dbReference type="GO" id="GO:0005886">
    <property type="term" value="C:plasma membrane"/>
    <property type="evidence" value="ECO:0007669"/>
    <property type="project" value="UniProtKB-SubCell"/>
</dbReference>
<dbReference type="GO" id="GO:0004427">
    <property type="term" value="F:inorganic diphosphate phosphatase activity"/>
    <property type="evidence" value="ECO:0007669"/>
    <property type="project" value="UniProtKB-UniRule"/>
</dbReference>
<comment type="cofactor">
    <cofactor evidence="9">
        <name>Mg(2+)</name>
        <dbReference type="ChEBI" id="CHEBI:18420"/>
    </cofactor>
</comment>
<keyword evidence="5 9" id="KW-1278">Translocase</keyword>
<keyword evidence="8 9" id="KW-0472">Membrane</keyword>
<dbReference type="NCBIfam" id="NF001960">
    <property type="entry name" value="PRK00733.3-5"/>
    <property type="match status" value="1"/>
</dbReference>
<comment type="similarity">
    <text evidence="9">Belongs to the H(+)-translocating pyrophosphatase (TC 3.A.10) family. K(+)-stimulated subfamily.</text>
</comment>
<dbReference type="HAMAP" id="MF_01129">
    <property type="entry name" value="PPase_energized_pump"/>
    <property type="match status" value="1"/>
</dbReference>
<dbReference type="NCBIfam" id="NF001954">
    <property type="entry name" value="PRK00733.2-2"/>
    <property type="match status" value="1"/>
</dbReference>